<dbReference type="Proteomes" id="UP001159363">
    <property type="component" value="Chromosome 14"/>
</dbReference>
<evidence type="ECO:0000256" key="1">
    <source>
        <dbReference type="SAM" id="SignalP"/>
    </source>
</evidence>
<accession>A0ABQ9G5S8</accession>
<evidence type="ECO:0000313" key="3">
    <source>
        <dbReference type="Proteomes" id="UP001159363"/>
    </source>
</evidence>
<organism evidence="2 3">
    <name type="scientific">Dryococelus australis</name>
    <dbReference type="NCBI Taxonomy" id="614101"/>
    <lineage>
        <taxon>Eukaryota</taxon>
        <taxon>Metazoa</taxon>
        <taxon>Ecdysozoa</taxon>
        <taxon>Arthropoda</taxon>
        <taxon>Hexapoda</taxon>
        <taxon>Insecta</taxon>
        <taxon>Pterygota</taxon>
        <taxon>Neoptera</taxon>
        <taxon>Polyneoptera</taxon>
        <taxon>Phasmatodea</taxon>
        <taxon>Verophasmatodea</taxon>
        <taxon>Anareolatae</taxon>
        <taxon>Phasmatidae</taxon>
        <taxon>Eurycanthinae</taxon>
        <taxon>Dryococelus</taxon>
    </lineage>
</organism>
<keyword evidence="1" id="KW-0732">Signal</keyword>
<gene>
    <name evidence="2" type="ORF">PR048_031619</name>
</gene>
<proteinExistence type="predicted"/>
<dbReference type="EMBL" id="JARBHB010000015">
    <property type="protein sequence ID" value="KAJ8867814.1"/>
    <property type="molecule type" value="Genomic_DNA"/>
</dbReference>
<keyword evidence="3" id="KW-1185">Reference proteome</keyword>
<sequence length="439" mass="47479">MPRGSEIPLPLLIHPLAFVFSASFSLSMASSLATWGGQRCRSWGGWKKDPARRLFSGCFHLTVGSGFVLHGSNVRKPGTDSAGNRTRYALVEGEYANTTAAPWKLNNGENHLIHFDLGSNVKELRQQNCTILDLRLIDLGTKVSVSILDPISDRVSNHGGATGHKGARDGSLAAGTLNAIRLPARLRLQRSRRDTLGEALRTEDDAGAIRNYENYEFLISASLSLSLSSGEAKQLYDIRGATISNRGGSGVCRGLALPPEPLLHPTHAERICPQQLSFHSKQPWLYVSNKVGHTDSWCVVAVKGGLAAPRMYNPLAHLWGISPTNSAAFYGVRSSLLVILLVFHLGEPGLIPGAVALGFPTNENLAVRVFSGISRFPRPFIPALLLSHLTSPTSTCQTSMLGATLELVNEIVLENDKRADKWKTSDVSGRKCFGGVRSS</sequence>
<evidence type="ECO:0000313" key="2">
    <source>
        <dbReference type="EMBL" id="KAJ8867814.1"/>
    </source>
</evidence>
<reference evidence="2 3" key="1">
    <citation type="submission" date="2023-02" db="EMBL/GenBank/DDBJ databases">
        <title>LHISI_Scaffold_Assembly.</title>
        <authorList>
            <person name="Stuart O.P."/>
            <person name="Cleave R."/>
            <person name="Magrath M.J.L."/>
            <person name="Mikheyev A.S."/>
        </authorList>
    </citation>
    <scope>NUCLEOTIDE SEQUENCE [LARGE SCALE GENOMIC DNA]</scope>
    <source>
        <strain evidence="2">Daus_M_001</strain>
        <tissue evidence="2">Leg muscle</tissue>
    </source>
</reference>
<feature type="chain" id="PRO_5046269233" evidence="1">
    <location>
        <begin position="30"/>
        <end position="439"/>
    </location>
</feature>
<protein>
    <submittedName>
        <fullName evidence="2">Uncharacterized protein</fullName>
    </submittedName>
</protein>
<comment type="caution">
    <text evidence="2">The sequence shown here is derived from an EMBL/GenBank/DDBJ whole genome shotgun (WGS) entry which is preliminary data.</text>
</comment>
<name>A0ABQ9G5S8_9NEOP</name>
<feature type="signal peptide" evidence="1">
    <location>
        <begin position="1"/>
        <end position="29"/>
    </location>
</feature>